<dbReference type="EMBL" id="JADEXG010000011">
    <property type="protein sequence ID" value="MBE9076974.1"/>
    <property type="molecule type" value="Genomic_DNA"/>
</dbReference>
<dbReference type="Proteomes" id="UP000636505">
    <property type="component" value="Unassembled WGS sequence"/>
</dbReference>
<dbReference type="Pfam" id="PF10111">
    <property type="entry name" value="Glyco_tranf_2_2"/>
    <property type="match status" value="1"/>
</dbReference>
<keyword evidence="3" id="KW-1185">Reference proteome</keyword>
<accession>A0A8J7AM59</accession>
<evidence type="ECO:0000313" key="2">
    <source>
        <dbReference type="EMBL" id="MBE9076974.1"/>
    </source>
</evidence>
<dbReference type="PANTHER" id="PTHR43685">
    <property type="entry name" value="GLYCOSYLTRANSFERASE"/>
    <property type="match status" value="1"/>
</dbReference>
<dbReference type="InterPro" id="IPR050834">
    <property type="entry name" value="Glycosyltransf_2"/>
</dbReference>
<feature type="domain" description="Glycosyltransferase 2-like prokaryotic type" evidence="1">
    <location>
        <begin position="5"/>
        <end position="252"/>
    </location>
</feature>
<protein>
    <submittedName>
        <fullName evidence="2">Glycosyltransferase</fullName>
    </submittedName>
</protein>
<proteinExistence type="predicted"/>
<dbReference type="InterPro" id="IPR029044">
    <property type="entry name" value="Nucleotide-diphossugar_trans"/>
</dbReference>
<gene>
    <name evidence="2" type="ORF">IQ241_06630</name>
</gene>
<comment type="caution">
    <text evidence="2">The sequence shown here is derived from an EMBL/GenBank/DDBJ whole genome shotgun (WGS) entry which is preliminary data.</text>
</comment>
<dbReference type="RefSeq" id="WP_193905636.1">
    <property type="nucleotide sequence ID" value="NZ_JADEXG010000011.1"/>
</dbReference>
<sequence length="312" mass="34625">MALISVIIPAYNSERTIAETVESVIQQTLTDFEIIVIDDGSTDRTLERLDAIEDCRLTVVSQKNSGVSASRNLGIAKASGQYIAFLDADDLWLPDKLAAQVQALAADPAVAVAYSWVDYIDESGQFLRSGMHSTIAGDVYERIVLGSFLESGSNPLIRKTAIDHTGGFDETLRTAEDWEMWVRLAAQYRFAVVPQVQVLYRVSSRSKSFRLENHRSAGLAVIDRVFAQTPDSFQRLKPKALASFYKYLTFKVLSAPEKDRLGRKEAMFAAGCLFRSVAYNPAMLKQTRVLLSALFKIAKLSLISNRPSEKPS</sequence>
<organism evidence="2 3">
    <name type="scientific">Vasconcelosia minhoensis LEGE 07310</name>
    <dbReference type="NCBI Taxonomy" id="915328"/>
    <lineage>
        <taxon>Bacteria</taxon>
        <taxon>Bacillati</taxon>
        <taxon>Cyanobacteriota</taxon>
        <taxon>Cyanophyceae</taxon>
        <taxon>Nodosilineales</taxon>
        <taxon>Cymatolegaceae</taxon>
        <taxon>Vasconcelosia</taxon>
        <taxon>Vasconcelosia minhoensis</taxon>
    </lineage>
</organism>
<dbReference type="Gene3D" id="3.90.550.10">
    <property type="entry name" value="Spore Coat Polysaccharide Biosynthesis Protein SpsA, Chain A"/>
    <property type="match status" value="1"/>
</dbReference>
<reference evidence="2" key="1">
    <citation type="submission" date="2020-10" db="EMBL/GenBank/DDBJ databases">
        <authorList>
            <person name="Castelo-Branco R."/>
            <person name="Eusebio N."/>
            <person name="Adriana R."/>
            <person name="Vieira A."/>
            <person name="Brugerolle De Fraissinette N."/>
            <person name="Rezende De Castro R."/>
            <person name="Schneider M.P."/>
            <person name="Vasconcelos V."/>
            <person name="Leao P.N."/>
        </authorList>
    </citation>
    <scope>NUCLEOTIDE SEQUENCE</scope>
    <source>
        <strain evidence="2">LEGE 07310</strain>
    </source>
</reference>
<dbReference type="SUPFAM" id="SSF53448">
    <property type="entry name" value="Nucleotide-diphospho-sugar transferases"/>
    <property type="match status" value="1"/>
</dbReference>
<evidence type="ECO:0000313" key="3">
    <source>
        <dbReference type="Proteomes" id="UP000636505"/>
    </source>
</evidence>
<name>A0A8J7AM59_9CYAN</name>
<dbReference type="AlphaFoldDB" id="A0A8J7AM59"/>
<dbReference type="PANTHER" id="PTHR43685:SF2">
    <property type="entry name" value="GLYCOSYLTRANSFERASE 2-LIKE DOMAIN-CONTAINING PROTEIN"/>
    <property type="match status" value="1"/>
</dbReference>
<evidence type="ECO:0000259" key="1">
    <source>
        <dbReference type="Pfam" id="PF10111"/>
    </source>
</evidence>
<dbReference type="InterPro" id="IPR019290">
    <property type="entry name" value="GlycosylTrfase-like_prok"/>
</dbReference>